<proteinExistence type="predicted"/>
<dbReference type="Pfam" id="PF18199">
    <property type="entry name" value="Dynein_C"/>
    <property type="match status" value="1"/>
</dbReference>
<dbReference type="PANTHER" id="PTHR46961:SF20">
    <property type="entry name" value="LOW QUALITY PROTEIN: DYNEIN BETA CHAIN, CILIARY-LIKE"/>
    <property type="match status" value="1"/>
</dbReference>
<dbReference type="PANTHER" id="PTHR46961">
    <property type="entry name" value="DYNEIN HEAVY CHAIN 1, AXONEMAL-LIKE PROTEIN"/>
    <property type="match status" value="1"/>
</dbReference>
<dbReference type="FunFam" id="3.10.490.20:FF:000002">
    <property type="entry name" value="Dynein axonemal heavy chain 17"/>
    <property type="match status" value="1"/>
</dbReference>
<dbReference type="Gene3D" id="3.10.490.20">
    <property type="match status" value="1"/>
</dbReference>
<evidence type="ECO:0000259" key="1">
    <source>
        <dbReference type="Pfam" id="PF18199"/>
    </source>
</evidence>
<evidence type="ECO:0000313" key="2">
    <source>
        <dbReference type="EMBL" id="CAF1688497.1"/>
    </source>
</evidence>
<dbReference type="AlphaFoldDB" id="A0A816HJ97"/>
<dbReference type="GO" id="GO:0007018">
    <property type="term" value="P:microtubule-based movement"/>
    <property type="evidence" value="ECO:0007669"/>
    <property type="project" value="InterPro"/>
</dbReference>
<gene>
    <name evidence="2" type="ORF">XAT740_LOCUS62881</name>
</gene>
<protein>
    <recommendedName>
        <fullName evidence="1">Dynein heavy chain C-terminal domain-containing protein</fullName>
    </recommendedName>
</protein>
<keyword evidence="3" id="KW-1185">Reference proteome</keyword>
<dbReference type="EMBL" id="CAJNOR010018376">
    <property type="protein sequence ID" value="CAF1688497.1"/>
    <property type="molecule type" value="Genomic_DNA"/>
</dbReference>
<reference evidence="2" key="1">
    <citation type="submission" date="2021-02" db="EMBL/GenBank/DDBJ databases">
        <authorList>
            <person name="Nowell W R."/>
        </authorList>
    </citation>
    <scope>NUCLEOTIDE SEQUENCE</scope>
</reference>
<accession>A0A816HJ97</accession>
<comment type="caution">
    <text evidence="2">The sequence shown here is derived from an EMBL/GenBank/DDBJ whole genome shotgun (WGS) entry which is preliminary data.</text>
</comment>
<dbReference type="GO" id="GO:0030286">
    <property type="term" value="C:dynein complex"/>
    <property type="evidence" value="ECO:0007669"/>
    <property type="project" value="InterPro"/>
</dbReference>
<sequence length="197" mass="22743">MEQLQDALFFEQVPAAWTKRAYPSMYSLGLWYSDLLLRIRELEMWTNDFQLPAAVWLGGLFNPQSFLTAIMQTTARKNEWPLDKMCLSVDVTKKTREELGGAPREGAYVHGLYMEGARWDTQTGQLSESRLKELTPMMPVVFVKAIPVDRRETKNIYECPVYKTKQRGPTFVWTFNLRTKEKPAKWILGGVCLLLAV</sequence>
<dbReference type="GO" id="GO:0045505">
    <property type="term" value="F:dynein intermediate chain binding"/>
    <property type="evidence" value="ECO:0007669"/>
    <property type="project" value="InterPro"/>
</dbReference>
<feature type="domain" description="Dynein heavy chain C-terminal" evidence="1">
    <location>
        <begin position="1"/>
        <end position="195"/>
    </location>
</feature>
<dbReference type="GO" id="GO:0051959">
    <property type="term" value="F:dynein light intermediate chain binding"/>
    <property type="evidence" value="ECO:0007669"/>
    <property type="project" value="InterPro"/>
</dbReference>
<organism evidence="2 3">
    <name type="scientific">Adineta ricciae</name>
    <name type="common">Rotifer</name>
    <dbReference type="NCBI Taxonomy" id="249248"/>
    <lineage>
        <taxon>Eukaryota</taxon>
        <taxon>Metazoa</taxon>
        <taxon>Spiralia</taxon>
        <taxon>Gnathifera</taxon>
        <taxon>Rotifera</taxon>
        <taxon>Eurotatoria</taxon>
        <taxon>Bdelloidea</taxon>
        <taxon>Adinetida</taxon>
        <taxon>Adinetidae</taxon>
        <taxon>Adineta</taxon>
    </lineage>
</organism>
<evidence type="ECO:0000313" key="3">
    <source>
        <dbReference type="Proteomes" id="UP000663828"/>
    </source>
</evidence>
<feature type="non-terminal residue" evidence="2">
    <location>
        <position position="1"/>
    </location>
</feature>
<dbReference type="Proteomes" id="UP000663828">
    <property type="component" value="Unassembled WGS sequence"/>
</dbReference>
<dbReference type="InterPro" id="IPR041228">
    <property type="entry name" value="Dynein_C"/>
</dbReference>
<name>A0A816HJ97_ADIRI</name>
<dbReference type="Gene3D" id="1.20.1270.280">
    <property type="match status" value="1"/>
</dbReference>
<dbReference type="InterPro" id="IPR043160">
    <property type="entry name" value="Dynein_C_barrel"/>
</dbReference>
<dbReference type="InterPro" id="IPR026983">
    <property type="entry name" value="DHC"/>
</dbReference>